<dbReference type="EMBL" id="MQWA01000001">
    <property type="protein sequence ID" value="PQJ29522.1"/>
    <property type="molecule type" value="Genomic_DNA"/>
</dbReference>
<dbReference type="AlphaFoldDB" id="A0A2S7U5C1"/>
<feature type="transmembrane region" description="Helical" evidence="4">
    <location>
        <begin position="21"/>
        <end position="45"/>
    </location>
</feature>
<reference evidence="6 7" key="1">
    <citation type="submission" date="2016-12" db="EMBL/GenBank/DDBJ databases">
        <title>Study of bacterial adaptation to deep sea.</title>
        <authorList>
            <person name="Song J."/>
            <person name="Yoshizawa S."/>
            <person name="Kogure K."/>
        </authorList>
    </citation>
    <scope>NUCLEOTIDE SEQUENCE [LARGE SCALE GENOMIC DNA]</scope>
    <source>
        <strain evidence="6 7">SAORIC-165</strain>
    </source>
</reference>
<feature type="transmembrane region" description="Helical" evidence="4">
    <location>
        <begin position="285"/>
        <end position="305"/>
    </location>
</feature>
<feature type="transmembrane region" description="Helical" evidence="4">
    <location>
        <begin position="216"/>
        <end position="238"/>
    </location>
</feature>
<dbReference type="PANTHER" id="PTHR23526:SF2">
    <property type="entry name" value="MAJOR FACILITATOR SUPERFAMILY (MFS) PROFILE DOMAIN-CONTAINING PROTEIN"/>
    <property type="match status" value="1"/>
</dbReference>
<feature type="transmembrane region" description="Helical" evidence="4">
    <location>
        <begin position="78"/>
        <end position="98"/>
    </location>
</feature>
<evidence type="ECO:0000256" key="4">
    <source>
        <dbReference type="SAM" id="Phobius"/>
    </source>
</evidence>
<keyword evidence="7" id="KW-1185">Reference proteome</keyword>
<evidence type="ECO:0000259" key="5">
    <source>
        <dbReference type="PROSITE" id="PS50850"/>
    </source>
</evidence>
<dbReference type="InterPro" id="IPR036259">
    <property type="entry name" value="MFS_trans_sf"/>
</dbReference>
<feature type="transmembrane region" description="Helical" evidence="4">
    <location>
        <begin position="170"/>
        <end position="195"/>
    </location>
</feature>
<protein>
    <recommendedName>
        <fullName evidence="5">Major facilitator superfamily (MFS) profile domain-containing protein</fullName>
    </recommendedName>
</protein>
<feature type="transmembrane region" description="Helical" evidence="4">
    <location>
        <begin position="140"/>
        <end position="164"/>
    </location>
</feature>
<dbReference type="PROSITE" id="PS50850">
    <property type="entry name" value="MFS"/>
    <property type="match status" value="1"/>
</dbReference>
<feature type="transmembrane region" description="Helical" evidence="4">
    <location>
        <begin position="258"/>
        <end position="278"/>
    </location>
</feature>
<feature type="transmembrane region" description="Helical" evidence="4">
    <location>
        <begin position="104"/>
        <end position="128"/>
    </location>
</feature>
<feature type="transmembrane region" description="Helical" evidence="4">
    <location>
        <begin position="311"/>
        <end position="333"/>
    </location>
</feature>
<dbReference type="InterPro" id="IPR020846">
    <property type="entry name" value="MFS_dom"/>
</dbReference>
<accession>A0A2S7U5C1</accession>
<sequence length="401" mass="44282">MSEESAEKNWKRTFSMDLLRSVPMGITETVGSTFAMFVAVGILQVNTVSKSSIIAGPALGLLLSMFSVAMVRRIGLSANVSAAIGWIISAVGYAVVAMSPQNEILFVMGIVLATLTHALSSPLQAQIYREHYPSKVRGRLFSTVGMIRASVAALFGYFAGLWLVGQGNDYAPLFWVFALASVLKATFTLCMRRVYLRKSHRLSLLDSFGHLREDKVFRKLISSWMMLGFGNLLCMALFVEYITNPDYGFGYGAENVSLITTTIPMLVFIVSIVAWGAIYDKMEFYRLRIITNFFFFLGLLVYFLVPTYWGLIIGISLHGIGKAGGNVLWNLFVTRFAPSDKVGEYMSVHTFFTGVRGVISAFLAFAIAKTLGPSVVAYIGASCILIASLMLLPELKQNWRK</sequence>
<feature type="transmembrane region" description="Helical" evidence="4">
    <location>
        <begin position="345"/>
        <end position="368"/>
    </location>
</feature>
<dbReference type="InterPro" id="IPR011701">
    <property type="entry name" value="MFS"/>
</dbReference>
<comment type="caution">
    <text evidence="6">The sequence shown here is derived from an EMBL/GenBank/DDBJ whole genome shotgun (WGS) entry which is preliminary data.</text>
</comment>
<dbReference type="Gene3D" id="1.20.1250.20">
    <property type="entry name" value="MFS general substrate transporter like domains"/>
    <property type="match status" value="1"/>
</dbReference>
<dbReference type="PANTHER" id="PTHR23526">
    <property type="entry name" value="INTEGRAL MEMBRANE TRANSPORT PROTEIN-RELATED"/>
    <property type="match status" value="1"/>
</dbReference>
<dbReference type="Proteomes" id="UP000239907">
    <property type="component" value="Unassembled WGS sequence"/>
</dbReference>
<proteinExistence type="predicted"/>
<dbReference type="RefSeq" id="WP_105044022.1">
    <property type="nucleotide sequence ID" value="NZ_MQWA01000001.1"/>
</dbReference>
<dbReference type="OrthoDB" id="184990at2"/>
<dbReference type="GO" id="GO:0022857">
    <property type="term" value="F:transmembrane transporter activity"/>
    <property type="evidence" value="ECO:0007669"/>
    <property type="project" value="InterPro"/>
</dbReference>
<evidence type="ECO:0000256" key="3">
    <source>
        <dbReference type="ARBA" id="ARBA00023136"/>
    </source>
</evidence>
<dbReference type="InterPro" id="IPR052528">
    <property type="entry name" value="Sugar_transport-like"/>
</dbReference>
<keyword evidence="1 4" id="KW-0812">Transmembrane</keyword>
<evidence type="ECO:0000256" key="1">
    <source>
        <dbReference type="ARBA" id="ARBA00022692"/>
    </source>
</evidence>
<gene>
    <name evidence="6" type="ORF">BSZ32_14150</name>
</gene>
<keyword evidence="3 4" id="KW-0472">Membrane</keyword>
<dbReference type="Pfam" id="PF07690">
    <property type="entry name" value="MFS_1"/>
    <property type="match status" value="1"/>
</dbReference>
<feature type="domain" description="Major facilitator superfamily (MFS) profile" evidence="5">
    <location>
        <begin position="216"/>
        <end position="401"/>
    </location>
</feature>
<feature type="transmembrane region" description="Helical" evidence="4">
    <location>
        <begin position="51"/>
        <end position="71"/>
    </location>
</feature>
<dbReference type="SUPFAM" id="SSF103473">
    <property type="entry name" value="MFS general substrate transporter"/>
    <property type="match status" value="1"/>
</dbReference>
<feature type="transmembrane region" description="Helical" evidence="4">
    <location>
        <begin position="374"/>
        <end position="392"/>
    </location>
</feature>
<name>A0A2S7U5C1_9BACT</name>
<evidence type="ECO:0000256" key="2">
    <source>
        <dbReference type="ARBA" id="ARBA00022989"/>
    </source>
</evidence>
<evidence type="ECO:0000313" key="7">
    <source>
        <dbReference type="Proteomes" id="UP000239907"/>
    </source>
</evidence>
<organism evidence="6 7">
    <name type="scientific">Rubritalea profundi</name>
    <dbReference type="NCBI Taxonomy" id="1658618"/>
    <lineage>
        <taxon>Bacteria</taxon>
        <taxon>Pseudomonadati</taxon>
        <taxon>Verrucomicrobiota</taxon>
        <taxon>Verrucomicrobiia</taxon>
        <taxon>Verrucomicrobiales</taxon>
        <taxon>Rubritaleaceae</taxon>
        <taxon>Rubritalea</taxon>
    </lineage>
</organism>
<evidence type="ECO:0000313" key="6">
    <source>
        <dbReference type="EMBL" id="PQJ29522.1"/>
    </source>
</evidence>
<keyword evidence="2 4" id="KW-1133">Transmembrane helix</keyword>